<keyword evidence="2" id="KW-0472">Membrane</keyword>
<dbReference type="CTD" id="6757184"/>
<reference evidence="3 4" key="1">
    <citation type="journal article" date="2008" name="Nature">
        <title>The Trichoplax genome and the nature of placozoans.</title>
        <authorList>
            <person name="Srivastava M."/>
            <person name="Begovic E."/>
            <person name="Chapman J."/>
            <person name="Putnam N.H."/>
            <person name="Hellsten U."/>
            <person name="Kawashima T."/>
            <person name="Kuo A."/>
            <person name="Mitros T."/>
            <person name="Salamov A."/>
            <person name="Carpenter M.L."/>
            <person name="Signorovitch A.Y."/>
            <person name="Moreno M.A."/>
            <person name="Kamm K."/>
            <person name="Grimwood J."/>
            <person name="Schmutz J."/>
            <person name="Shapiro H."/>
            <person name="Grigoriev I.V."/>
            <person name="Buss L.W."/>
            <person name="Schierwater B."/>
            <person name="Dellaporta S.L."/>
            <person name="Rokhsar D.S."/>
        </authorList>
    </citation>
    <scope>NUCLEOTIDE SEQUENCE [LARGE SCALE GENOMIC DNA]</scope>
    <source>
        <strain evidence="3 4">Grell-BS-1999</strain>
    </source>
</reference>
<keyword evidence="2" id="KW-1133">Transmembrane helix</keyword>
<protein>
    <submittedName>
        <fullName evidence="3">Uncharacterized protein</fullName>
    </submittedName>
</protein>
<dbReference type="PhylomeDB" id="B3S623"/>
<name>B3S623_TRIAD</name>
<dbReference type="HOGENOM" id="CLU_1637586_0_0_1"/>
<dbReference type="GeneID" id="6757184"/>
<dbReference type="Pfam" id="PF16054">
    <property type="entry name" value="TMEM72"/>
    <property type="match status" value="1"/>
</dbReference>
<evidence type="ECO:0000256" key="1">
    <source>
        <dbReference type="SAM" id="MobiDB-lite"/>
    </source>
</evidence>
<proteinExistence type="predicted"/>
<evidence type="ECO:0000313" key="4">
    <source>
        <dbReference type="Proteomes" id="UP000009022"/>
    </source>
</evidence>
<accession>B3S623</accession>
<dbReference type="AlphaFoldDB" id="B3S623"/>
<feature type="region of interest" description="Disordered" evidence="1">
    <location>
        <begin position="97"/>
        <end position="162"/>
    </location>
</feature>
<evidence type="ECO:0000256" key="2">
    <source>
        <dbReference type="SAM" id="Phobius"/>
    </source>
</evidence>
<keyword evidence="4" id="KW-1185">Reference proteome</keyword>
<feature type="transmembrane region" description="Helical" evidence="2">
    <location>
        <begin position="24"/>
        <end position="44"/>
    </location>
</feature>
<dbReference type="RefSeq" id="XP_002115834.1">
    <property type="nucleotide sequence ID" value="XM_002115798.1"/>
</dbReference>
<sequence>MADNENEEVPPGCVPKTLACILRYFTTVTRILGIIFFLVMWGIAVKVVTMKSQVPFGVGLIIITSFVTFLEVTWIINKCCCFRGCIDEEADPQRPYFTKSRKKKKQFKYGKLESQEKSNTDSEKAEENLPASKISGDKHGNDESTAEDTEGKDTGEVYGSNY</sequence>
<organism evidence="3 4">
    <name type="scientific">Trichoplax adhaerens</name>
    <name type="common">Trichoplax reptans</name>
    <dbReference type="NCBI Taxonomy" id="10228"/>
    <lineage>
        <taxon>Eukaryota</taxon>
        <taxon>Metazoa</taxon>
        <taxon>Placozoa</taxon>
        <taxon>Uniplacotomia</taxon>
        <taxon>Trichoplacea</taxon>
        <taxon>Trichoplacidae</taxon>
        <taxon>Trichoplax</taxon>
    </lineage>
</organism>
<dbReference type="OrthoDB" id="5946061at2759"/>
<dbReference type="KEGG" id="tad:TRIADDRAFT_59650"/>
<dbReference type="InterPro" id="IPR032055">
    <property type="entry name" value="TMEM72"/>
</dbReference>
<feature type="compositionally biased region" description="Basic and acidic residues" evidence="1">
    <location>
        <begin position="110"/>
        <end position="127"/>
    </location>
</feature>
<feature type="transmembrane region" description="Helical" evidence="2">
    <location>
        <begin position="56"/>
        <end position="76"/>
    </location>
</feature>
<evidence type="ECO:0000313" key="3">
    <source>
        <dbReference type="EMBL" id="EDV21686.1"/>
    </source>
</evidence>
<dbReference type="EMBL" id="DS985252">
    <property type="protein sequence ID" value="EDV21686.1"/>
    <property type="molecule type" value="Genomic_DNA"/>
</dbReference>
<feature type="compositionally biased region" description="Basic residues" evidence="1">
    <location>
        <begin position="99"/>
        <end position="108"/>
    </location>
</feature>
<dbReference type="Proteomes" id="UP000009022">
    <property type="component" value="Unassembled WGS sequence"/>
</dbReference>
<keyword evidence="2" id="KW-0812">Transmembrane</keyword>
<dbReference type="InParanoid" id="B3S623"/>
<gene>
    <name evidence="3" type="ORF">TRIADDRAFT_59650</name>
</gene>